<evidence type="ECO:0000256" key="1">
    <source>
        <dbReference type="SAM" id="MobiDB-lite"/>
    </source>
</evidence>
<feature type="compositionally biased region" description="Acidic residues" evidence="1">
    <location>
        <begin position="182"/>
        <end position="196"/>
    </location>
</feature>
<feature type="non-terminal residue" evidence="3">
    <location>
        <position position="337"/>
    </location>
</feature>
<protein>
    <recommendedName>
        <fullName evidence="2">DUF6570 domain-containing protein</fullName>
    </recommendedName>
</protein>
<dbReference type="EMBL" id="JAWWNJ010000126">
    <property type="protein sequence ID" value="KAK6987993.1"/>
    <property type="molecule type" value="Genomic_DNA"/>
</dbReference>
<sequence>METCHRCLERWFDLKVEDGECAKCRNKKNGNKFRQANKMDPGDVLDFLPKLTQIEEILISPVHALVSLYQIRGGQFKYSGHCCNFARDIATFHNRVPLLPEECDIIIMRRKGVDAGSDEDVHEDFRVRRDAIQQWLEYLQDNHPSFRSRSVAIDWDRVNNLPQDGSVRDRLRTIDNQVMPEPGDDAGPPEESEPSEPQDPHFTRGFVPNVTTAQTEIDRLRAAAFDDNQPIILTVPNVHGTPINEHAGNAIAINAFPTLFPLGHTDFTATREIPVTMTEWAAHLMRYRDGRFACHPRFRYWALNTIMRHDAKKASKWYATTHKDDRDLTVEDIKQML</sequence>
<organism evidence="3 4">
    <name type="scientific">Favolaschia claudopus</name>
    <dbReference type="NCBI Taxonomy" id="2862362"/>
    <lineage>
        <taxon>Eukaryota</taxon>
        <taxon>Fungi</taxon>
        <taxon>Dikarya</taxon>
        <taxon>Basidiomycota</taxon>
        <taxon>Agaricomycotina</taxon>
        <taxon>Agaricomycetes</taxon>
        <taxon>Agaricomycetidae</taxon>
        <taxon>Agaricales</taxon>
        <taxon>Marasmiineae</taxon>
        <taxon>Mycenaceae</taxon>
        <taxon>Favolaschia</taxon>
    </lineage>
</organism>
<gene>
    <name evidence="3" type="ORF">R3P38DRAFT_2660964</name>
</gene>
<feature type="domain" description="DUF6570" evidence="2">
    <location>
        <begin position="30"/>
        <end position="158"/>
    </location>
</feature>
<evidence type="ECO:0000313" key="3">
    <source>
        <dbReference type="EMBL" id="KAK6987993.1"/>
    </source>
</evidence>
<evidence type="ECO:0000313" key="4">
    <source>
        <dbReference type="Proteomes" id="UP001362999"/>
    </source>
</evidence>
<reference evidence="3 4" key="1">
    <citation type="journal article" date="2024" name="J Genomics">
        <title>Draft genome sequencing and assembly of Favolaschia claudopus CIRM-BRFM 2984 isolated from oak limbs.</title>
        <authorList>
            <person name="Navarro D."/>
            <person name="Drula E."/>
            <person name="Chaduli D."/>
            <person name="Cazenave R."/>
            <person name="Ahrendt S."/>
            <person name="Wang J."/>
            <person name="Lipzen A."/>
            <person name="Daum C."/>
            <person name="Barry K."/>
            <person name="Grigoriev I.V."/>
            <person name="Favel A."/>
            <person name="Rosso M.N."/>
            <person name="Martin F."/>
        </authorList>
    </citation>
    <scope>NUCLEOTIDE SEQUENCE [LARGE SCALE GENOMIC DNA]</scope>
    <source>
        <strain evidence="3 4">CIRM-BRFM 2984</strain>
    </source>
</reference>
<evidence type="ECO:0000259" key="2">
    <source>
        <dbReference type="Pfam" id="PF20209"/>
    </source>
</evidence>
<comment type="caution">
    <text evidence="3">The sequence shown here is derived from an EMBL/GenBank/DDBJ whole genome shotgun (WGS) entry which is preliminary data.</text>
</comment>
<keyword evidence="4" id="KW-1185">Reference proteome</keyword>
<proteinExistence type="predicted"/>
<feature type="region of interest" description="Disordered" evidence="1">
    <location>
        <begin position="177"/>
        <end position="206"/>
    </location>
</feature>
<accession>A0AAV9ZP52</accession>
<name>A0AAV9ZP52_9AGAR</name>
<dbReference type="InterPro" id="IPR046700">
    <property type="entry name" value="DUF6570"/>
</dbReference>
<dbReference type="Proteomes" id="UP001362999">
    <property type="component" value="Unassembled WGS sequence"/>
</dbReference>
<dbReference type="Pfam" id="PF20209">
    <property type="entry name" value="DUF6570"/>
    <property type="match status" value="1"/>
</dbReference>
<dbReference type="AlphaFoldDB" id="A0AAV9ZP52"/>